<protein>
    <submittedName>
        <fullName evidence="1">Uncharacterized protein</fullName>
    </submittedName>
</protein>
<sequence length="107" mass="10754">MCQALGVRLHVPLRGPPRPSRPHLPCLSEASLLPEQRLSPLSLRSSPAPLRRASVSGAVQSGPHAGGGAAQAACSNCPAPACPPVGTRVGRCGAVLCSLPGLGALRP</sequence>
<reference evidence="1" key="1">
    <citation type="submission" date="2023-05" db="EMBL/GenBank/DDBJ databases">
        <authorList>
            <consortium name="ELIXIR-Norway"/>
        </authorList>
    </citation>
    <scope>NUCLEOTIDE SEQUENCE</scope>
</reference>
<dbReference type="Proteomes" id="UP001162501">
    <property type="component" value="Chromosome 21"/>
</dbReference>
<dbReference type="EMBL" id="OX596105">
    <property type="protein sequence ID" value="CAN0094219.1"/>
    <property type="molecule type" value="Genomic_DNA"/>
</dbReference>
<evidence type="ECO:0000313" key="2">
    <source>
        <dbReference type="Proteomes" id="UP001162501"/>
    </source>
</evidence>
<evidence type="ECO:0000313" key="1">
    <source>
        <dbReference type="EMBL" id="CAN0094219.1"/>
    </source>
</evidence>
<gene>
    <name evidence="1" type="ORF">MRATA1EN22A_LOCUS11944</name>
</gene>
<name>A0AC59YZ15_RANTA</name>
<organism evidence="1 2">
    <name type="scientific">Rangifer tarandus platyrhynchus</name>
    <name type="common">Svalbard reindeer</name>
    <dbReference type="NCBI Taxonomy" id="3082113"/>
    <lineage>
        <taxon>Eukaryota</taxon>
        <taxon>Metazoa</taxon>
        <taxon>Chordata</taxon>
        <taxon>Craniata</taxon>
        <taxon>Vertebrata</taxon>
        <taxon>Euteleostomi</taxon>
        <taxon>Mammalia</taxon>
        <taxon>Eutheria</taxon>
        <taxon>Laurasiatheria</taxon>
        <taxon>Artiodactyla</taxon>
        <taxon>Ruminantia</taxon>
        <taxon>Pecora</taxon>
        <taxon>Cervidae</taxon>
        <taxon>Odocoileinae</taxon>
        <taxon>Rangifer</taxon>
    </lineage>
</organism>
<accession>A0AC59YZ15</accession>
<proteinExistence type="predicted"/>
<reference evidence="1" key="2">
    <citation type="submission" date="2025-03" db="EMBL/GenBank/DDBJ databases">
        <authorList>
            <consortium name="ELIXIR-Norway"/>
            <consortium name="Elixir Norway"/>
        </authorList>
    </citation>
    <scope>NUCLEOTIDE SEQUENCE</scope>
</reference>